<name>A0A1Q5UD58_9EURO</name>
<accession>A0A1Q5UD58</accession>
<dbReference type="Gene3D" id="3.30.710.10">
    <property type="entry name" value="Potassium Channel Kv1.1, Chain A"/>
    <property type="match status" value="1"/>
</dbReference>
<dbReference type="InterPro" id="IPR000210">
    <property type="entry name" value="BTB/POZ_dom"/>
</dbReference>
<dbReference type="AlphaFoldDB" id="A0A1Q5UD58"/>
<dbReference type="CDD" id="cd18186">
    <property type="entry name" value="BTB_POZ_ZBTB_KLHL-like"/>
    <property type="match status" value="1"/>
</dbReference>
<protein>
    <recommendedName>
        <fullName evidence="1">BTB domain-containing protein</fullName>
    </recommendedName>
</protein>
<dbReference type="STRING" id="1316194.A0A1Q5UD58"/>
<evidence type="ECO:0000313" key="3">
    <source>
        <dbReference type="Proteomes" id="UP000186955"/>
    </source>
</evidence>
<proteinExistence type="predicted"/>
<dbReference type="Proteomes" id="UP000186955">
    <property type="component" value="Unassembled WGS sequence"/>
</dbReference>
<sequence>MEPAEYCQQTEKESASDLEGFSATMLQLSLWKLYQSGDHTDLDVICGDRVFKVHKAIVCSQSSFFAAACSGYFKEGVEAKVDLSDDAPCILERFFQFVYLGNYSDGEHFDDLPAVPALLSSIEVSQEFEKTYTPEDTDFNPEESPAKHQASEPLEYDSDFSHASLDKCIHEDNYLVKYPIGLFTSLRMYLIADKYGVPALKLLAGQRFIRTAILHWTTYEDFPAVIDELFSSTPSSDRLRHFIYSLIAEDYRSQASLRERLRPLVEKHVGFAIGLLDCLVARNC</sequence>
<gene>
    <name evidence="2" type="ORF">PENSUB_4191</name>
</gene>
<dbReference type="Pfam" id="PF00651">
    <property type="entry name" value="BTB"/>
    <property type="match status" value="1"/>
</dbReference>
<dbReference type="PANTHER" id="PTHR47843">
    <property type="entry name" value="BTB DOMAIN-CONTAINING PROTEIN-RELATED"/>
    <property type="match status" value="1"/>
</dbReference>
<dbReference type="PANTHER" id="PTHR47843:SF5">
    <property type="entry name" value="BTB_POZ DOMAIN PROTEIN"/>
    <property type="match status" value="1"/>
</dbReference>
<feature type="domain" description="BTB" evidence="1">
    <location>
        <begin position="40"/>
        <end position="107"/>
    </location>
</feature>
<dbReference type="EMBL" id="MNBE01000350">
    <property type="protein sequence ID" value="OKP10402.1"/>
    <property type="molecule type" value="Genomic_DNA"/>
</dbReference>
<dbReference type="PROSITE" id="PS50097">
    <property type="entry name" value="BTB"/>
    <property type="match status" value="1"/>
</dbReference>
<dbReference type="SUPFAM" id="SSF54695">
    <property type="entry name" value="POZ domain"/>
    <property type="match status" value="1"/>
</dbReference>
<keyword evidence="3" id="KW-1185">Reference proteome</keyword>
<dbReference type="InterPro" id="IPR011333">
    <property type="entry name" value="SKP1/BTB/POZ_sf"/>
</dbReference>
<organism evidence="2 3">
    <name type="scientific">Penicillium subrubescens</name>
    <dbReference type="NCBI Taxonomy" id="1316194"/>
    <lineage>
        <taxon>Eukaryota</taxon>
        <taxon>Fungi</taxon>
        <taxon>Dikarya</taxon>
        <taxon>Ascomycota</taxon>
        <taxon>Pezizomycotina</taxon>
        <taxon>Eurotiomycetes</taxon>
        <taxon>Eurotiomycetidae</taxon>
        <taxon>Eurotiales</taxon>
        <taxon>Aspergillaceae</taxon>
        <taxon>Penicillium</taxon>
    </lineage>
</organism>
<reference evidence="2 3" key="1">
    <citation type="submission" date="2016-10" db="EMBL/GenBank/DDBJ databases">
        <title>Genome sequence of the ascomycete fungus Penicillium subrubescens.</title>
        <authorList>
            <person name="De Vries R.P."/>
            <person name="Peng M."/>
            <person name="Dilokpimol A."/>
            <person name="Hilden K."/>
            <person name="Makela M.R."/>
            <person name="Grigoriev I."/>
            <person name="Riley R."/>
            <person name="Granchi Z."/>
        </authorList>
    </citation>
    <scope>NUCLEOTIDE SEQUENCE [LARGE SCALE GENOMIC DNA]</scope>
    <source>
        <strain evidence="2 3">CBS 132785</strain>
    </source>
</reference>
<evidence type="ECO:0000313" key="2">
    <source>
        <dbReference type="EMBL" id="OKP10402.1"/>
    </source>
</evidence>
<evidence type="ECO:0000259" key="1">
    <source>
        <dbReference type="PROSITE" id="PS50097"/>
    </source>
</evidence>
<comment type="caution">
    <text evidence="2">The sequence shown here is derived from an EMBL/GenBank/DDBJ whole genome shotgun (WGS) entry which is preliminary data.</text>
</comment>